<reference evidence="1 2" key="1">
    <citation type="submission" date="2017-01" db="EMBL/GenBank/DDBJ databases">
        <authorList>
            <person name="Varghese N."/>
            <person name="Submissions S."/>
        </authorList>
    </citation>
    <scope>NUCLEOTIDE SEQUENCE [LARGE SCALE GENOMIC DNA]</scope>
    <source>
        <strain evidence="1 2">ATCC 700171</strain>
    </source>
</reference>
<gene>
    <name evidence="1" type="ORF">SAMN05421641_10768</name>
</gene>
<accession>A0A1N6SDG0</accession>
<dbReference type="AlphaFoldDB" id="A0A1N6SDG0"/>
<protein>
    <recommendedName>
        <fullName evidence="3">Chorismate mutase</fullName>
    </recommendedName>
</protein>
<evidence type="ECO:0000313" key="2">
    <source>
        <dbReference type="Proteomes" id="UP000323956"/>
    </source>
</evidence>
<evidence type="ECO:0008006" key="3">
    <source>
        <dbReference type="Google" id="ProtNLM"/>
    </source>
</evidence>
<sequence length="75" mass="8335">MPLDGTPQRISPAFMADLERAHLILARVVEQDIAALPIFERLDAELLAARAEMAARRMDDPRARARALAQARKAN</sequence>
<dbReference type="RefSeq" id="WP_188128614.1">
    <property type="nucleotide sequence ID" value="NZ_FTMK01000007.1"/>
</dbReference>
<evidence type="ECO:0000313" key="1">
    <source>
        <dbReference type="EMBL" id="SIQ39134.1"/>
    </source>
</evidence>
<dbReference type="EMBL" id="FTMK01000007">
    <property type="protein sequence ID" value="SIQ39134.1"/>
    <property type="molecule type" value="Genomic_DNA"/>
</dbReference>
<name>A0A1N6SDG0_9RHOB</name>
<organism evidence="1 2">
    <name type="scientific">Paracoccus thiocyanatus</name>
    <dbReference type="NCBI Taxonomy" id="34006"/>
    <lineage>
        <taxon>Bacteria</taxon>
        <taxon>Pseudomonadati</taxon>
        <taxon>Pseudomonadota</taxon>
        <taxon>Alphaproteobacteria</taxon>
        <taxon>Rhodobacterales</taxon>
        <taxon>Paracoccaceae</taxon>
        <taxon>Paracoccus</taxon>
    </lineage>
</organism>
<proteinExistence type="predicted"/>
<dbReference type="Proteomes" id="UP000323956">
    <property type="component" value="Unassembled WGS sequence"/>
</dbReference>